<evidence type="ECO:0000256" key="1">
    <source>
        <dbReference type="SAM" id="MobiDB-lite"/>
    </source>
</evidence>
<proteinExistence type="predicted"/>
<keyword evidence="3" id="KW-1185">Reference proteome</keyword>
<evidence type="ECO:0000313" key="2">
    <source>
        <dbReference type="EMBL" id="NHQ75147.1"/>
    </source>
</evidence>
<accession>A0A967BI95</accession>
<protein>
    <submittedName>
        <fullName evidence="2">Uncharacterized protein</fullName>
    </submittedName>
</protein>
<dbReference type="AlphaFoldDB" id="A0A967BI95"/>
<dbReference type="RefSeq" id="WP_167197784.1">
    <property type="nucleotide sequence ID" value="NZ_JAAORB010000025.1"/>
</dbReference>
<evidence type="ECO:0000313" key="3">
    <source>
        <dbReference type="Proteomes" id="UP000639775"/>
    </source>
</evidence>
<organism evidence="2 3">
    <name type="scientific">Roseovarius gahaiensis</name>
    <dbReference type="NCBI Taxonomy" id="2716691"/>
    <lineage>
        <taxon>Bacteria</taxon>
        <taxon>Pseudomonadati</taxon>
        <taxon>Pseudomonadota</taxon>
        <taxon>Alphaproteobacteria</taxon>
        <taxon>Rhodobacterales</taxon>
        <taxon>Roseobacteraceae</taxon>
        <taxon>Roseovarius</taxon>
    </lineage>
</organism>
<dbReference type="Proteomes" id="UP000639775">
    <property type="component" value="Unassembled WGS sequence"/>
</dbReference>
<gene>
    <name evidence="2" type="ORF">HAT86_11840</name>
</gene>
<sequence>MNNEILLNEFDETEQEAVDGVAVHVYSKGEDAPNSRYFELSQIKDTWLQQVPDLQVYATEWNLKRTVDETREEEYGLKQAHEMLNIMEAFDWGSVDAAHVWPVQMESRTGLTGVDGNENVDLAGEMFRLMKDTLPGTQPLSLEGSEGRETEIEGETADVHAFYAEDRFVTFLASKSDEPSEQIVDFNNLVSDTGDVSITRLGVEEGSNPTASASAPVVTQENSADLIEDGVLIADLAPHEILVMEMSSPTYTESVLSAVEAAEEELPSIPPDDSDDSDEDSDTASLLGALGDDGGGGGGEMGLLLALGILPLLLLAT</sequence>
<dbReference type="EMBL" id="JAAORB010000025">
    <property type="protein sequence ID" value="NHQ75147.1"/>
    <property type="molecule type" value="Genomic_DNA"/>
</dbReference>
<feature type="region of interest" description="Disordered" evidence="1">
    <location>
        <begin position="263"/>
        <end position="293"/>
    </location>
</feature>
<reference evidence="2" key="1">
    <citation type="submission" date="2020-03" db="EMBL/GenBank/DDBJ databases">
        <title>Roseovarius gahaiensis sp. nov., isolated from Gahai Saline Lake, China.</title>
        <authorList>
            <person name="Sun X."/>
        </authorList>
    </citation>
    <scope>NUCLEOTIDE SEQUENCE</scope>
    <source>
        <strain evidence="2">GH877</strain>
    </source>
</reference>
<name>A0A967BI95_9RHOB</name>
<feature type="compositionally biased region" description="Acidic residues" evidence="1">
    <location>
        <begin position="263"/>
        <end position="282"/>
    </location>
</feature>
<comment type="caution">
    <text evidence="2">The sequence shown here is derived from an EMBL/GenBank/DDBJ whole genome shotgun (WGS) entry which is preliminary data.</text>
</comment>